<evidence type="ECO:0000256" key="1">
    <source>
        <dbReference type="SAM" id="MobiDB-lite"/>
    </source>
</evidence>
<reference evidence="5 6" key="1">
    <citation type="submission" date="2019-03" db="EMBL/GenBank/DDBJ databases">
        <title>Sequencing 23 genomes of Wallemia ichthyophaga.</title>
        <authorList>
            <person name="Gostincar C."/>
        </authorList>
    </citation>
    <scope>NUCLEOTIDE SEQUENCE [LARGE SCALE GENOMIC DNA]</scope>
    <source>
        <strain evidence="4 6">EXF-6200</strain>
        <strain evidence="3 5">EXF-8621</strain>
    </source>
</reference>
<feature type="compositionally biased region" description="Basic residues" evidence="1">
    <location>
        <begin position="8"/>
        <end position="17"/>
    </location>
</feature>
<feature type="region of interest" description="Disordered" evidence="1">
    <location>
        <begin position="1"/>
        <end position="110"/>
    </location>
</feature>
<evidence type="ECO:0000313" key="4">
    <source>
        <dbReference type="EMBL" id="TIB30772.1"/>
    </source>
</evidence>
<evidence type="ECO:0000313" key="5">
    <source>
        <dbReference type="Proteomes" id="UP000306954"/>
    </source>
</evidence>
<dbReference type="InterPro" id="IPR019434">
    <property type="entry name" value="DUF2423"/>
</dbReference>
<gene>
    <name evidence="4" type="ORF">E3P86_03442</name>
    <name evidence="3" type="ORF">E3P90_00460</name>
</gene>
<feature type="domain" description="DUF2423" evidence="2">
    <location>
        <begin position="1"/>
        <end position="41"/>
    </location>
</feature>
<dbReference type="AlphaFoldDB" id="A0A4T0KAJ1"/>
<feature type="compositionally biased region" description="Basic and acidic residues" evidence="1">
    <location>
        <begin position="48"/>
        <end position="57"/>
    </location>
</feature>
<sequence length="110" mass="12390">MAKSMRSNVKKAHRSAKRSREDSDYHIKDQARLARLNSRLTSTQPSDEAIKDNRPEFAEDLGAGEMPINTDSNTDKKVSTHGRDVGRHRKRQQARSGASFNGRKGGNRKK</sequence>
<feature type="compositionally biased region" description="Basic and acidic residues" evidence="1">
    <location>
        <begin position="18"/>
        <end position="32"/>
    </location>
</feature>
<accession>A0A4T0KAJ1</accession>
<feature type="compositionally biased region" description="Basic and acidic residues" evidence="1">
    <location>
        <begin position="73"/>
        <end position="85"/>
    </location>
</feature>
<evidence type="ECO:0000259" key="2">
    <source>
        <dbReference type="Pfam" id="PF10338"/>
    </source>
</evidence>
<name>A0A4T0KAJ1_WALIC</name>
<dbReference type="Proteomes" id="UP000306954">
    <property type="component" value="Unassembled WGS sequence"/>
</dbReference>
<organism evidence="3 5">
    <name type="scientific">Wallemia ichthyophaga</name>
    <dbReference type="NCBI Taxonomy" id="245174"/>
    <lineage>
        <taxon>Eukaryota</taxon>
        <taxon>Fungi</taxon>
        <taxon>Dikarya</taxon>
        <taxon>Basidiomycota</taxon>
        <taxon>Wallemiomycotina</taxon>
        <taxon>Wallemiomycetes</taxon>
        <taxon>Wallemiales</taxon>
        <taxon>Wallemiaceae</taxon>
        <taxon>Wallemia</taxon>
    </lineage>
</organism>
<dbReference type="Pfam" id="PF10338">
    <property type="entry name" value="YBL028C_N"/>
    <property type="match status" value="1"/>
</dbReference>
<dbReference type="OrthoDB" id="4087970at2759"/>
<dbReference type="Proteomes" id="UP000310689">
    <property type="component" value="Unassembled WGS sequence"/>
</dbReference>
<protein>
    <recommendedName>
        <fullName evidence="2">DUF2423 domain-containing protein</fullName>
    </recommendedName>
</protein>
<evidence type="ECO:0000313" key="3">
    <source>
        <dbReference type="EMBL" id="TIB16310.1"/>
    </source>
</evidence>
<dbReference type="EMBL" id="SPOF01000004">
    <property type="protein sequence ID" value="TIB16310.1"/>
    <property type="molecule type" value="Genomic_DNA"/>
</dbReference>
<dbReference type="EMBL" id="SPOI01000251">
    <property type="protein sequence ID" value="TIB30772.1"/>
    <property type="molecule type" value="Genomic_DNA"/>
</dbReference>
<evidence type="ECO:0000313" key="6">
    <source>
        <dbReference type="Proteomes" id="UP000310689"/>
    </source>
</evidence>
<comment type="caution">
    <text evidence="3">The sequence shown here is derived from an EMBL/GenBank/DDBJ whole genome shotgun (WGS) entry which is preliminary data.</text>
</comment>
<proteinExistence type="predicted"/>